<keyword evidence="1" id="KW-0472">Membrane</keyword>
<keyword evidence="1" id="KW-0812">Transmembrane</keyword>
<evidence type="ECO:0000259" key="2">
    <source>
        <dbReference type="Pfam" id="PF06568"/>
    </source>
</evidence>
<dbReference type="PATRIC" id="fig|1641875.4.peg.1177"/>
<gene>
    <name evidence="3" type="ORF">XM53_00475</name>
</gene>
<proteinExistence type="predicted"/>
<keyword evidence="1" id="KW-1133">Transmembrane helix</keyword>
<protein>
    <recommendedName>
        <fullName evidence="2">YjiS-like domain-containing protein</fullName>
    </recommendedName>
</protein>
<dbReference type="OrthoDB" id="8005167at2"/>
<feature type="domain" description="YjiS-like" evidence="2">
    <location>
        <begin position="35"/>
        <end position="66"/>
    </location>
</feature>
<keyword evidence="4" id="KW-1185">Reference proteome</keyword>
<evidence type="ECO:0000313" key="4">
    <source>
        <dbReference type="Proteomes" id="UP000051295"/>
    </source>
</evidence>
<evidence type="ECO:0000256" key="1">
    <source>
        <dbReference type="SAM" id="Phobius"/>
    </source>
</evidence>
<sequence length="77" mass="9050">MTSFTRTDRTALEGLSARTTLPALSLIAVRLAWAYVLWTQRRKTRVHLSRLDDHMLRDIGLSPREADIEMRKPFWRP</sequence>
<dbReference type="EMBL" id="LAXJ01000002">
    <property type="protein sequence ID" value="KRS14250.1"/>
    <property type="molecule type" value="Genomic_DNA"/>
</dbReference>
<comment type="caution">
    <text evidence="3">The sequence shown here is derived from an EMBL/GenBank/DDBJ whole genome shotgun (WGS) entry which is preliminary data.</text>
</comment>
<dbReference type="Proteomes" id="UP000051295">
    <property type="component" value="Unassembled WGS sequence"/>
</dbReference>
<dbReference type="Pfam" id="PF06568">
    <property type="entry name" value="YjiS-like"/>
    <property type="match status" value="1"/>
</dbReference>
<accession>A0A0T5NZB9</accession>
<feature type="transmembrane region" description="Helical" evidence="1">
    <location>
        <begin position="20"/>
        <end position="38"/>
    </location>
</feature>
<dbReference type="AlphaFoldDB" id="A0A0T5NZB9"/>
<dbReference type="InterPro" id="IPR009506">
    <property type="entry name" value="YjiS-like"/>
</dbReference>
<dbReference type="RefSeq" id="WP_057789217.1">
    <property type="nucleotide sequence ID" value="NZ_LAXJ01000002.1"/>
</dbReference>
<name>A0A0T5NZB9_9RHOB</name>
<evidence type="ECO:0000313" key="3">
    <source>
        <dbReference type="EMBL" id="KRS14250.1"/>
    </source>
</evidence>
<reference evidence="3 4" key="1">
    <citation type="submission" date="2015-04" db="EMBL/GenBank/DDBJ databases">
        <title>The draft genome sequence of Roseovarius sp.R12b.</title>
        <authorList>
            <person name="Li G."/>
            <person name="Lai Q."/>
            <person name="Shao Z."/>
            <person name="Yan P."/>
        </authorList>
    </citation>
    <scope>NUCLEOTIDE SEQUENCE [LARGE SCALE GENOMIC DNA]</scope>
    <source>
        <strain evidence="3 4">R12B</strain>
    </source>
</reference>
<organism evidence="3 4">
    <name type="scientific">Roseovarius atlanticus</name>
    <dbReference type="NCBI Taxonomy" id="1641875"/>
    <lineage>
        <taxon>Bacteria</taxon>
        <taxon>Pseudomonadati</taxon>
        <taxon>Pseudomonadota</taxon>
        <taxon>Alphaproteobacteria</taxon>
        <taxon>Rhodobacterales</taxon>
        <taxon>Roseobacteraceae</taxon>
        <taxon>Roseovarius</taxon>
    </lineage>
</organism>